<keyword evidence="1" id="KW-0732">Signal</keyword>
<evidence type="ECO:0008006" key="4">
    <source>
        <dbReference type="Google" id="ProtNLM"/>
    </source>
</evidence>
<protein>
    <recommendedName>
        <fullName evidence="4">DUF4840 domain-containing protein</fullName>
    </recommendedName>
</protein>
<feature type="chain" id="PRO_5001925052" description="DUF4840 domain-containing protein" evidence="1">
    <location>
        <begin position="21"/>
        <end position="191"/>
    </location>
</feature>
<sequence length="191" mass="21155">MMKYVFYFLIGLLCVSCAVGDGDEMSLGTLDSAHLSPEYYGRFDGIWSINGQNIGSAELAMGVQQVYSTLPLAPDVRQAIARKLDVEALDDVRGGSYGVSYLETAYSASSRYFTLLPDDVEITVKAKGHTHKVQLVMELNNNKAVYDKQTTAFVAFLQLAEVRLDGELLKEYKPSQTIQFRSTKKTRTSGD</sequence>
<dbReference type="EMBL" id="JRNN01000035">
    <property type="protein sequence ID" value="KGF35814.1"/>
    <property type="molecule type" value="Genomic_DNA"/>
</dbReference>
<feature type="signal peptide" evidence="1">
    <location>
        <begin position="1"/>
        <end position="20"/>
    </location>
</feature>
<reference evidence="2 3" key="1">
    <citation type="submission" date="2014-07" db="EMBL/GenBank/DDBJ databases">
        <authorList>
            <person name="McCorrison J."/>
            <person name="Sanka R."/>
            <person name="Torralba M."/>
            <person name="Gillis M."/>
            <person name="Haft D.H."/>
            <person name="Methe B."/>
            <person name="Sutton G."/>
            <person name="Nelson K.E."/>
        </authorList>
    </citation>
    <scope>NUCLEOTIDE SEQUENCE [LARGE SCALE GENOMIC DNA]</scope>
    <source>
        <strain evidence="2 3">DNF00853</strain>
    </source>
</reference>
<accession>A0A096BRI5</accession>
<evidence type="ECO:0000313" key="3">
    <source>
        <dbReference type="Proteomes" id="UP000029556"/>
    </source>
</evidence>
<dbReference type="AlphaFoldDB" id="A0A096BRI5"/>
<dbReference type="OrthoDB" id="1078002at2"/>
<proteinExistence type="predicted"/>
<gene>
    <name evidence="2" type="ORF">HMPREF2137_03745</name>
</gene>
<name>A0A096BRI5_9BACT</name>
<organism evidence="2 3">
    <name type="scientific">Hoylesella buccalis DNF00853</name>
    <dbReference type="NCBI Taxonomy" id="1401074"/>
    <lineage>
        <taxon>Bacteria</taxon>
        <taxon>Pseudomonadati</taxon>
        <taxon>Bacteroidota</taxon>
        <taxon>Bacteroidia</taxon>
        <taxon>Bacteroidales</taxon>
        <taxon>Prevotellaceae</taxon>
        <taxon>Hoylesella</taxon>
    </lineage>
</organism>
<evidence type="ECO:0000256" key="1">
    <source>
        <dbReference type="SAM" id="SignalP"/>
    </source>
</evidence>
<comment type="caution">
    <text evidence="2">The sequence shown here is derived from an EMBL/GenBank/DDBJ whole genome shotgun (WGS) entry which is preliminary data.</text>
</comment>
<dbReference type="RefSeq" id="WP_036872171.1">
    <property type="nucleotide sequence ID" value="NZ_JRNN01000035.1"/>
</dbReference>
<evidence type="ECO:0000313" key="2">
    <source>
        <dbReference type="EMBL" id="KGF35814.1"/>
    </source>
</evidence>
<dbReference type="Proteomes" id="UP000029556">
    <property type="component" value="Unassembled WGS sequence"/>
</dbReference>